<name>A0A4Z1K4H5_9HELO</name>
<dbReference type="AlphaFoldDB" id="A0A4Z1K4H5"/>
<dbReference type="OrthoDB" id="3553147at2759"/>
<dbReference type="EMBL" id="PQXO01001412">
    <property type="protein sequence ID" value="TGO81019.1"/>
    <property type="molecule type" value="Genomic_DNA"/>
</dbReference>
<dbReference type="Proteomes" id="UP000297280">
    <property type="component" value="Unassembled WGS sequence"/>
</dbReference>
<sequence length="178" mass="20212">MDIILVENSLKVLTVDPRVERGKRTRNIPNWAMDLNDSVKDGVDMHHRRWGNGWIYSACLSDDVDKQALLEAAADPQPHFNVLGLTSIMIDTVDVLSPVSLSNGYFETKPNVVISQMLEDWMDLARNHSRLGIFRDKAFHRLVVGGAMQNSEQKLKIRPNEDDLRQVADFVQNESRGN</sequence>
<evidence type="ECO:0000313" key="1">
    <source>
        <dbReference type="EMBL" id="TGO81019.1"/>
    </source>
</evidence>
<evidence type="ECO:0000313" key="2">
    <source>
        <dbReference type="Proteomes" id="UP000297280"/>
    </source>
</evidence>
<organism evidence="1 2">
    <name type="scientific">Botrytis porri</name>
    <dbReference type="NCBI Taxonomy" id="87229"/>
    <lineage>
        <taxon>Eukaryota</taxon>
        <taxon>Fungi</taxon>
        <taxon>Dikarya</taxon>
        <taxon>Ascomycota</taxon>
        <taxon>Pezizomycotina</taxon>
        <taxon>Leotiomycetes</taxon>
        <taxon>Helotiales</taxon>
        <taxon>Sclerotiniaceae</taxon>
        <taxon>Botrytis</taxon>
    </lineage>
</organism>
<gene>
    <name evidence="1" type="ORF">BPOR_1420g00010</name>
</gene>
<keyword evidence="2" id="KW-1185">Reference proteome</keyword>
<accession>A0A4Z1K4H5</accession>
<comment type="caution">
    <text evidence="1">The sequence shown here is derived from an EMBL/GenBank/DDBJ whole genome shotgun (WGS) entry which is preliminary data.</text>
</comment>
<proteinExistence type="predicted"/>
<protein>
    <submittedName>
        <fullName evidence="1">Uncharacterized protein</fullName>
    </submittedName>
</protein>
<reference evidence="1 2" key="1">
    <citation type="submission" date="2017-12" db="EMBL/GenBank/DDBJ databases">
        <title>Comparative genomics of Botrytis spp.</title>
        <authorList>
            <person name="Valero-Jimenez C.A."/>
            <person name="Tapia P."/>
            <person name="Veloso J."/>
            <person name="Silva-Moreno E."/>
            <person name="Staats M."/>
            <person name="Valdes J.H."/>
            <person name="Van Kan J.A.L."/>
        </authorList>
    </citation>
    <scope>NUCLEOTIDE SEQUENCE [LARGE SCALE GENOMIC DNA]</scope>
    <source>
        <strain evidence="1 2">MUCL3349</strain>
    </source>
</reference>